<dbReference type="PATRIC" id="fig|1227496.3.peg.1196"/>
<keyword evidence="2" id="KW-1185">Reference proteome</keyword>
<organism evidence="1 2">
    <name type="scientific">Natrinema versiforme JCM 10478</name>
    <dbReference type="NCBI Taxonomy" id="1227496"/>
    <lineage>
        <taxon>Archaea</taxon>
        <taxon>Methanobacteriati</taxon>
        <taxon>Methanobacteriota</taxon>
        <taxon>Stenosarchaea group</taxon>
        <taxon>Halobacteria</taxon>
        <taxon>Halobacteriales</taxon>
        <taxon>Natrialbaceae</taxon>
        <taxon>Natrinema</taxon>
    </lineage>
</organism>
<accession>L9Y577</accession>
<reference evidence="1 2" key="1">
    <citation type="journal article" date="2014" name="PLoS Genet.">
        <title>Phylogenetically driven sequencing of extremely halophilic archaea reveals strategies for static and dynamic osmo-response.</title>
        <authorList>
            <person name="Becker E.A."/>
            <person name="Seitzer P.M."/>
            <person name="Tritt A."/>
            <person name="Larsen D."/>
            <person name="Krusor M."/>
            <person name="Yao A.I."/>
            <person name="Wu D."/>
            <person name="Madern D."/>
            <person name="Eisen J.A."/>
            <person name="Darling A.E."/>
            <person name="Facciotti M.T."/>
        </authorList>
    </citation>
    <scope>NUCLEOTIDE SEQUENCE [LARGE SCALE GENOMIC DNA]</scope>
    <source>
        <strain evidence="1 2">JCM 10478</strain>
    </source>
</reference>
<dbReference type="AlphaFoldDB" id="L9Y577"/>
<evidence type="ECO:0000313" key="2">
    <source>
        <dbReference type="Proteomes" id="UP000011632"/>
    </source>
</evidence>
<dbReference type="RefSeq" id="WP_006430244.1">
    <property type="nucleotide sequence ID" value="NZ_AOID01000019.1"/>
</dbReference>
<name>L9Y577_9EURY</name>
<sequence>MPTEEATQDEDIAWEVNLCYSKFNESPSDETLTVAAPDRESAIEAAREVSRNNPPKVGPVYKCREIPVGLCENRGEA</sequence>
<dbReference type="STRING" id="1227496.C489_05933"/>
<comment type="caution">
    <text evidence="1">The sequence shown here is derived from an EMBL/GenBank/DDBJ whole genome shotgun (WGS) entry which is preliminary data.</text>
</comment>
<gene>
    <name evidence="1" type="ORF">C489_05933</name>
</gene>
<protein>
    <submittedName>
        <fullName evidence="1">Uncharacterized protein</fullName>
    </submittedName>
</protein>
<proteinExistence type="predicted"/>
<dbReference type="Proteomes" id="UP000011632">
    <property type="component" value="Unassembled WGS sequence"/>
</dbReference>
<dbReference type="EMBL" id="AOID01000019">
    <property type="protein sequence ID" value="ELY68882.1"/>
    <property type="molecule type" value="Genomic_DNA"/>
</dbReference>
<evidence type="ECO:0000313" key="1">
    <source>
        <dbReference type="EMBL" id="ELY68882.1"/>
    </source>
</evidence>